<feature type="compositionally biased region" description="Acidic residues" evidence="21">
    <location>
        <begin position="1855"/>
        <end position="1905"/>
    </location>
</feature>
<keyword evidence="13" id="KW-0539">Nucleus</keyword>
<comment type="similarity">
    <text evidence="2">Belongs to the eukaryotic GTase family.</text>
</comment>
<feature type="non-terminal residue" evidence="23">
    <location>
        <position position="1"/>
    </location>
</feature>
<dbReference type="Pfam" id="PF20168">
    <property type="entry name" value="PDS5"/>
    <property type="match status" value="1"/>
</dbReference>
<evidence type="ECO:0000256" key="5">
    <source>
        <dbReference type="ARBA" id="ARBA00022618"/>
    </source>
</evidence>
<evidence type="ECO:0000256" key="18">
    <source>
        <dbReference type="ARBA" id="ARBA00047082"/>
    </source>
</evidence>
<dbReference type="InterPro" id="IPR012310">
    <property type="entry name" value="DNA_ligase_ATP-dep_cent"/>
</dbReference>
<organism evidence="23 24">
    <name type="scientific">Scytalidium lignicola</name>
    <name type="common">Hyphomycete</name>
    <dbReference type="NCBI Taxonomy" id="5539"/>
    <lineage>
        <taxon>Eukaryota</taxon>
        <taxon>Fungi</taxon>
        <taxon>Dikarya</taxon>
        <taxon>Ascomycota</taxon>
        <taxon>Pezizomycotina</taxon>
        <taxon>Leotiomycetes</taxon>
        <taxon>Leotiomycetes incertae sedis</taxon>
        <taxon>Scytalidium</taxon>
    </lineage>
</organism>
<dbReference type="GO" id="GO:0005525">
    <property type="term" value="F:GTP binding"/>
    <property type="evidence" value="ECO:0007669"/>
    <property type="project" value="UniProtKB-KW"/>
</dbReference>
<dbReference type="GO" id="GO:0005634">
    <property type="term" value="C:nucleus"/>
    <property type="evidence" value="ECO:0007669"/>
    <property type="project" value="UniProtKB-SubCell"/>
</dbReference>
<evidence type="ECO:0000256" key="21">
    <source>
        <dbReference type="SAM" id="MobiDB-lite"/>
    </source>
</evidence>
<evidence type="ECO:0000256" key="6">
    <source>
        <dbReference type="ARBA" id="ARBA00022664"/>
    </source>
</evidence>
<evidence type="ECO:0000256" key="7">
    <source>
        <dbReference type="ARBA" id="ARBA00022679"/>
    </source>
</evidence>
<dbReference type="CDD" id="cd19953">
    <property type="entry name" value="PDS5"/>
    <property type="match status" value="1"/>
</dbReference>
<evidence type="ECO:0000256" key="12">
    <source>
        <dbReference type="ARBA" id="ARBA00023134"/>
    </source>
</evidence>
<evidence type="ECO:0000256" key="2">
    <source>
        <dbReference type="ARBA" id="ARBA00010237"/>
    </source>
</evidence>
<dbReference type="FunFam" id="2.40.50.140:FF:000275">
    <property type="entry name" value="mRNA-capping enzyme subunit alpha"/>
    <property type="match status" value="1"/>
</dbReference>
<dbReference type="Gene3D" id="1.25.10.10">
    <property type="entry name" value="Leucine-rich Repeat Variant"/>
    <property type="match status" value="1"/>
</dbReference>
<protein>
    <recommendedName>
        <fullName evidence="4">mRNA-capping enzyme subunit alpha</fullName>
        <ecNumber evidence="3">2.7.7.50</ecNumber>
    </recommendedName>
    <alternativeName>
        <fullName evidence="15">GTP--RNA guanylyltransferase</fullName>
    </alternativeName>
    <alternativeName>
        <fullName evidence="16">mRNA guanylyltransferase</fullName>
    </alternativeName>
</protein>
<comment type="subunit">
    <text evidence="18">Heterodimer. The mRNA-capping enzyme is composed of two separate chains alpha and beta, respectively a mRNA guanylyltransferase and an mRNA 5'-triphosphate monophosphatase.</text>
</comment>
<evidence type="ECO:0000256" key="16">
    <source>
        <dbReference type="ARBA" id="ARBA00030702"/>
    </source>
</evidence>
<keyword evidence="12" id="KW-0342">GTP-binding</keyword>
<dbReference type="GO" id="GO:0000785">
    <property type="term" value="C:chromatin"/>
    <property type="evidence" value="ECO:0007669"/>
    <property type="project" value="TreeGrafter"/>
</dbReference>
<dbReference type="Gene3D" id="2.40.50.140">
    <property type="entry name" value="Nucleic acid-binding proteins"/>
    <property type="match status" value="1"/>
</dbReference>
<name>A0A3E2H0H4_SCYLI</name>
<evidence type="ECO:0000259" key="22">
    <source>
        <dbReference type="PROSITE" id="PS50160"/>
    </source>
</evidence>
<dbReference type="GO" id="GO:0004484">
    <property type="term" value="F:mRNA guanylyltransferase activity"/>
    <property type="evidence" value="ECO:0007669"/>
    <property type="project" value="UniProtKB-EC"/>
</dbReference>
<keyword evidence="14" id="KW-0131">Cell cycle</keyword>
<dbReference type="GO" id="GO:0003910">
    <property type="term" value="F:DNA ligase (ATP) activity"/>
    <property type="evidence" value="ECO:0007669"/>
    <property type="project" value="InterPro"/>
</dbReference>
<comment type="function">
    <text evidence="19">Second step of mRNA capping. Transfer of the GMP moiety of GTP to the 5'-end of RNA via an enzyme-GMP covalent reaction intermediate.</text>
</comment>
<dbReference type="CDD" id="cd07895">
    <property type="entry name" value="Adenylation_mRNA_capping"/>
    <property type="match status" value="1"/>
</dbReference>
<keyword evidence="6" id="KW-0507">mRNA processing</keyword>
<feature type="compositionally biased region" description="Polar residues" evidence="21">
    <location>
        <begin position="1091"/>
        <end position="1103"/>
    </location>
</feature>
<dbReference type="SUPFAM" id="SSF48371">
    <property type="entry name" value="ARM repeat"/>
    <property type="match status" value="1"/>
</dbReference>
<keyword evidence="9" id="KW-0547">Nucleotide-binding</keyword>
<dbReference type="InterPro" id="IPR013846">
    <property type="entry name" value="mRNA_cap_enzyme_C"/>
</dbReference>
<dbReference type="OrthoDB" id="200660at2759"/>
<comment type="subcellular location">
    <subcellularLocation>
        <location evidence="1">Nucleus</location>
    </subcellularLocation>
</comment>
<dbReference type="GO" id="GO:0051301">
    <property type="term" value="P:cell division"/>
    <property type="evidence" value="ECO:0007669"/>
    <property type="project" value="UniProtKB-KW"/>
</dbReference>
<reference evidence="23 24" key="1">
    <citation type="submission" date="2018-05" db="EMBL/GenBank/DDBJ databases">
        <title>Draft genome sequence of Scytalidium lignicola DSM 105466, a ubiquitous saprotrophic fungus.</title>
        <authorList>
            <person name="Buettner E."/>
            <person name="Gebauer A.M."/>
            <person name="Hofrichter M."/>
            <person name="Liers C."/>
            <person name="Kellner H."/>
        </authorList>
    </citation>
    <scope>NUCLEOTIDE SEQUENCE [LARGE SCALE GENOMIC DNA]</scope>
    <source>
        <strain evidence="23 24">DSM 105466</strain>
    </source>
</reference>
<dbReference type="Pfam" id="PF01331">
    <property type="entry name" value="mRNA_cap_enzyme"/>
    <property type="match status" value="1"/>
</dbReference>
<keyword evidence="10" id="KW-0498">Mitosis</keyword>
<feature type="compositionally biased region" description="Basic residues" evidence="21">
    <location>
        <begin position="1921"/>
        <end position="1933"/>
    </location>
</feature>
<evidence type="ECO:0000256" key="11">
    <source>
        <dbReference type="ARBA" id="ARBA00023042"/>
    </source>
</evidence>
<dbReference type="STRING" id="5539.A0A3E2H0H4"/>
<feature type="region of interest" description="Disordered" evidence="21">
    <location>
        <begin position="1091"/>
        <end position="1111"/>
    </location>
</feature>
<dbReference type="GO" id="GO:0006370">
    <property type="term" value="P:7-methylguanosine mRNA capping"/>
    <property type="evidence" value="ECO:0007669"/>
    <property type="project" value="UniProtKB-KW"/>
</dbReference>
<dbReference type="GO" id="GO:0007064">
    <property type="term" value="P:mitotic sister chromatid cohesion"/>
    <property type="evidence" value="ECO:0007669"/>
    <property type="project" value="InterPro"/>
</dbReference>
<dbReference type="GO" id="GO:0005524">
    <property type="term" value="F:ATP binding"/>
    <property type="evidence" value="ECO:0007669"/>
    <property type="project" value="InterPro"/>
</dbReference>
<dbReference type="InterPro" id="IPR012340">
    <property type="entry name" value="NA-bd_OB-fold"/>
</dbReference>
<dbReference type="Pfam" id="PF03919">
    <property type="entry name" value="mRNA_cap_C"/>
    <property type="match status" value="1"/>
</dbReference>
<feature type="compositionally biased region" description="Polar residues" evidence="21">
    <location>
        <begin position="777"/>
        <end position="786"/>
    </location>
</feature>
<feature type="region of interest" description="Disordered" evidence="21">
    <location>
        <begin position="376"/>
        <end position="424"/>
    </location>
</feature>
<dbReference type="Proteomes" id="UP000258309">
    <property type="component" value="Unassembled WGS sequence"/>
</dbReference>
<evidence type="ECO:0000256" key="15">
    <source>
        <dbReference type="ARBA" id="ARBA00029909"/>
    </source>
</evidence>
<gene>
    <name evidence="23" type="ORF">B7463_g9474</name>
</gene>
<keyword evidence="5" id="KW-0132">Cell division</keyword>
<dbReference type="GO" id="GO:0006310">
    <property type="term" value="P:DNA recombination"/>
    <property type="evidence" value="ECO:0007669"/>
    <property type="project" value="InterPro"/>
</dbReference>
<evidence type="ECO:0000313" key="23">
    <source>
        <dbReference type="EMBL" id="RFU26876.1"/>
    </source>
</evidence>
<comment type="caution">
    <text evidence="23">The sequence shown here is derived from an EMBL/GenBank/DDBJ whole genome shotgun (WGS) entry which is preliminary data.</text>
</comment>
<keyword evidence="24" id="KW-1185">Reference proteome</keyword>
<evidence type="ECO:0000256" key="3">
    <source>
        <dbReference type="ARBA" id="ARBA00012475"/>
    </source>
</evidence>
<dbReference type="PANTHER" id="PTHR12663">
    <property type="entry name" value="ANDROGEN INDUCED INHIBITOR OF PROLIFERATION AS3 / PDS5-RELATED"/>
    <property type="match status" value="1"/>
</dbReference>
<dbReference type="OMA" id="YPPAYNM"/>
<dbReference type="GO" id="GO:0006281">
    <property type="term" value="P:DNA repair"/>
    <property type="evidence" value="ECO:0007669"/>
    <property type="project" value="InterPro"/>
</dbReference>
<evidence type="ECO:0000256" key="14">
    <source>
        <dbReference type="ARBA" id="ARBA00023306"/>
    </source>
</evidence>
<evidence type="ECO:0000256" key="10">
    <source>
        <dbReference type="ARBA" id="ARBA00022776"/>
    </source>
</evidence>
<dbReference type="InterPro" id="IPR001339">
    <property type="entry name" value="mRNA_cap_enzyme_adenylation"/>
</dbReference>
<evidence type="ECO:0000256" key="1">
    <source>
        <dbReference type="ARBA" id="ARBA00004123"/>
    </source>
</evidence>
<evidence type="ECO:0000256" key="13">
    <source>
        <dbReference type="ARBA" id="ARBA00023242"/>
    </source>
</evidence>
<evidence type="ECO:0000256" key="20">
    <source>
        <dbReference type="SAM" id="Coils"/>
    </source>
</evidence>
<dbReference type="InterPro" id="IPR011989">
    <property type="entry name" value="ARM-like"/>
</dbReference>
<keyword evidence="7" id="KW-0808">Transferase</keyword>
<comment type="catalytic activity">
    <reaction evidence="17">
        <text>a 5'-end diphospho-ribonucleoside in mRNA + GTP + H(+) = a 5'-end (5'-triphosphoguanosine)-ribonucleoside in mRNA + diphosphate</text>
        <dbReference type="Rhea" id="RHEA:67012"/>
        <dbReference type="Rhea" id="RHEA-COMP:17165"/>
        <dbReference type="Rhea" id="RHEA-COMP:17166"/>
        <dbReference type="ChEBI" id="CHEBI:15378"/>
        <dbReference type="ChEBI" id="CHEBI:33019"/>
        <dbReference type="ChEBI" id="CHEBI:37565"/>
        <dbReference type="ChEBI" id="CHEBI:167616"/>
        <dbReference type="ChEBI" id="CHEBI:167617"/>
        <dbReference type="EC" id="2.7.7.50"/>
    </reaction>
    <physiologicalReaction direction="left-to-right" evidence="17">
        <dbReference type="Rhea" id="RHEA:67013"/>
    </physiologicalReaction>
</comment>
<feature type="coiled-coil region" evidence="20">
    <location>
        <begin position="537"/>
        <end position="567"/>
    </location>
</feature>
<evidence type="ECO:0000256" key="9">
    <source>
        <dbReference type="ARBA" id="ARBA00022741"/>
    </source>
</evidence>
<accession>A0A3E2H0H4</accession>
<feature type="compositionally biased region" description="Basic and acidic residues" evidence="21">
    <location>
        <begin position="376"/>
        <end position="388"/>
    </location>
</feature>
<keyword evidence="8" id="KW-0548">Nucleotidyltransferase</keyword>
<evidence type="ECO:0000256" key="8">
    <source>
        <dbReference type="ARBA" id="ARBA00022695"/>
    </source>
</evidence>
<keyword evidence="20" id="KW-0175">Coiled coil</keyword>
<evidence type="ECO:0000256" key="17">
    <source>
        <dbReference type="ARBA" id="ARBA00044624"/>
    </source>
</evidence>
<evidence type="ECO:0000256" key="4">
    <source>
        <dbReference type="ARBA" id="ARBA00019171"/>
    </source>
</evidence>
<dbReference type="SUPFAM" id="SSF50249">
    <property type="entry name" value="Nucleic acid-binding proteins"/>
    <property type="match status" value="1"/>
</dbReference>
<feature type="region of interest" description="Disordered" evidence="21">
    <location>
        <begin position="777"/>
        <end position="810"/>
    </location>
</feature>
<proteinExistence type="inferred from homology"/>
<dbReference type="EMBL" id="NCSJ02000235">
    <property type="protein sequence ID" value="RFU26876.1"/>
    <property type="molecule type" value="Genomic_DNA"/>
</dbReference>
<dbReference type="InterPro" id="IPR016024">
    <property type="entry name" value="ARM-type_fold"/>
</dbReference>
<dbReference type="PROSITE" id="PS50160">
    <property type="entry name" value="DNA_LIGASE_A3"/>
    <property type="match status" value="1"/>
</dbReference>
<feature type="non-terminal residue" evidence="23">
    <location>
        <position position="1950"/>
    </location>
</feature>
<dbReference type="SUPFAM" id="SSF56091">
    <property type="entry name" value="DNA ligase/mRNA capping enzyme, catalytic domain"/>
    <property type="match status" value="1"/>
</dbReference>
<dbReference type="EC" id="2.7.7.50" evidence="3"/>
<feature type="domain" description="ATP-dependent DNA ligase family profile" evidence="22">
    <location>
        <begin position="127"/>
        <end position="303"/>
    </location>
</feature>
<dbReference type="InterPro" id="IPR039776">
    <property type="entry name" value="Pds5"/>
</dbReference>
<sequence length="1950" mass="218994">MGDLMFPIHAPGIKAEGKLLHDLRQEVARLLERKNPNFPGAQPVSFARRHLVELTKQDYYVCEKSDGIRYLLYLTVDEHNEEIHYLIDRKNDYWWIPKAGLHFPVPKAVESFHTETIIDGELVIDRLPNGKQQLKYLVFDCLILDGNRLMQRTLDKRLGYFKEFIFDPYKALLRDYPEDTAHFHFVVELKQMQFSYAIEMMFRQVLPNLPHGNDGLIFTCRSTDYRPGTDPHILKWKPEEENSIDFRLSLDFPLIQPNEEDRAEGISEPYLDYDSIPNCNLFVFAGDGREDPWYGSMYLEPEEWENLKALGEPLNDRIVECYMDARKRWRYMRFRDDKSEANHISTVEGVIESITDRVTEQDLLGAAKEIRDEWKRRMQADQDREKKGSTAAGQPNGPINAGMKRKADEQGGGRPSPGPNASQHRQLSIIITWTGATPLLYALANVTRIRAASSTSSSRQRSLQKDFPQIHIDLTTRYPQAPLDCINISNLPLVRDWKDGGIMAPRRSAAAEVVEPQGVGLKFNEPLSWRAGKPIPTGELLRRLDALSNELREMDQEETDKDSLTKVAKDLAGQHLLGHKDRGVRAFAACCLVDVLKLCAPDAPFTPSQLRDIFTLFITTIIPALSDPSNAYNTQHKYVLVSLAEVKSIVLLMDIPNSDALTLHLFTSCFDIVSGSSKASTGEQISKDVDYHMSQLLVTLVDEATSLPSQVVDIIVAQFLRAGIGRKNEDADDKQSTLQLKELPEAYNMAKLICNSCPEKMARYISQYFNDVIMDASSTSNGPSRSNGHRRASDMGDSDDEDDVPSGPTEADLKELQKAHRLLRELWRASPAVLQNVIPQLEAELSAENVQLRLLATETLGDIISGIGAAGPPPPPSMDPAAYPPTMLEDYPNSSASSNILTTPISPQSFAQTHHSVYNNFIGRKNDKSALIRSGWSTAVGRILVTSAGGIGLSREEESTLVRGLGEKLNDADERVRIAAVKAIGGFGFRDVMEKLAPNGGVNKPGSVLSSLADRARDRKHAVRVEAMTVLTRLWGVATGEILAGNEPVITALDAIPSKIFDAYYANDVELNVLLDHVMFEQLIPLGFPSTKTKGSKANGQSQKEPKDASFDADKARAERILLVVRSLNPKSKKAFFAMQARQPIFSNVMTVFLKRCEEYNGGVMDKDSKEIKTKLDAIIQWLSQWLPDALRTTHELTKYAKLHDRRSYQLIRFTMAPESDFKTVYKAIKEFSKRMEAAPGAPAGLLETLIPIIYRSASLIYNRSHMPAILKYARTDENGFAATAHEIIKEISEKSPKVFEVSVKEICKTVVDEAPSETKANEESSVKTLEACAVFARKRSSDLPHDRKLIQALINFALYGSPPKAAKYAVTILMAASERKEMHAKDLMEKTTKNWVYGENHFLAKLATICQLQLLEPKSMSDVNDEVLNITTQQILLQVRAEAKDTDKGWQADSELGEECQAKIWAVKTLVNRLRVQTDPDTAKKLSVPVYKLLNTLIAKGGEISKQGETPKADRSRLRLIAAQSLLKLCRNKIYDEVLTPEQFEHLAFVAQDPQPEVRSAFVGKLQKYLVKGELSSRFYTIIFLTAFEPVTEFRQSIVTWIRSRAKALKDKRHVIEGIFPRLLSLLAHHPDFSLDATELVDHARYILYYIQAVATEENLGLLNKYAERVKQARDIINPTESDNLYVMSDMAQAVIRKWEEKKGWSMQTWPLKVGMPVSLFGPLASHDIAQGIAEKTYLPDQTDELLDDLVRNIDRKKKRKHEDDEATPRPQLKKVKPEKSKGTPRSASSKKDKPTKPKTPSRKKKEVSDSVPSTERRRSGRGASIRKSYIDRDSSEDDEEMMDGVAAWKYIDEDSGEDDNDEDAESGEEEAETNGEEENNEEQDEDEVEAPAAESEEEPEPEESTPLPSTPPRSDSRKGTRKGGTRAKPTPKAKEKAIPSRPRSTRRG</sequence>
<dbReference type="Gene3D" id="3.30.470.30">
    <property type="entry name" value="DNA ligase/mRNA capping enzyme"/>
    <property type="match status" value="1"/>
</dbReference>
<keyword evidence="11" id="KW-0506">mRNA capping</keyword>
<evidence type="ECO:0000256" key="19">
    <source>
        <dbReference type="ARBA" id="ARBA00053845"/>
    </source>
</evidence>
<dbReference type="FunFam" id="3.30.470.30:FF:000011">
    <property type="entry name" value="mRNA-capping enzyme subunit alpha"/>
    <property type="match status" value="1"/>
</dbReference>
<evidence type="ECO:0000313" key="24">
    <source>
        <dbReference type="Proteomes" id="UP000258309"/>
    </source>
</evidence>
<feature type="region of interest" description="Disordered" evidence="21">
    <location>
        <begin position="1758"/>
        <end position="1950"/>
    </location>
</feature>
<dbReference type="PANTHER" id="PTHR12663:SF0">
    <property type="entry name" value="PRECOCIOUS DISSOCIATION OF SISTERS 5, ISOFORM A"/>
    <property type="match status" value="1"/>
</dbReference>